<feature type="transmembrane region" description="Helical" evidence="5">
    <location>
        <begin position="74"/>
        <end position="97"/>
    </location>
</feature>
<feature type="chain" id="PRO_5046832909" evidence="6">
    <location>
        <begin position="25"/>
        <end position="171"/>
    </location>
</feature>
<keyword evidence="2 5" id="KW-0812">Transmembrane</keyword>
<dbReference type="Proteomes" id="UP001597063">
    <property type="component" value="Unassembled WGS sequence"/>
</dbReference>
<evidence type="ECO:0000313" key="8">
    <source>
        <dbReference type="EMBL" id="MFD0690484.1"/>
    </source>
</evidence>
<gene>
    <name evidence="8" type="ORF">ACFQZM_38770</name>
</gene>
<keyword evidence="6" id="KW-0732">Signal</keyword>
<feature type="transmembrane region" description="Helical" evidence="5">
    <location>
        <begin position="46"/>
        <end position="67"/>
    </location>
</feature>
<dbReference type="EMBL" id="JBHTGP010000018">
    <property type="protein sequence ID" value="MFD0690484.1"/>
    <property type="molecule type" value="Genomic_DNA"/>
</dbReference>
<feature type="domain" description="Methylamine utilisation protein MauE" evidence="7">
    <location>
        <begin position="1"/>
        <end position="131"/>
    </location>
</feature>
<evidence type="ECO:0000256" key="3">
    <source>
        <dbReference type="ARBA" id="ARBA00022989"/>
    </source>
</evidence>
<comment type="caution">
    <text evidence="8">The sequence shown here is derived from an EMBL/GenBank/DDBJ whole genome shotgun (WGS) entry which is preliminary data.</text>
</comment>
<evidence type="ECO:0000259" key="7">
    <source>
        <dbReference type="Pfam" id="PF07291"/>
    </source>
</evidence>
<evidence type="ECO:0000256" key="1">
    <source>
        <dbReference type="ARBA" id="ARBA00004141"/>
    </source>
</evidence>
<feature type="transmembrane region" description="Helical" evidence="5">
    <location>
        <begin position="117"/>
        <end position="133"/>
    </location>
</feature>
<dbReference type="Pfam" id="PF07291">
    <property type="entry name" value="MauE"/>
    <property type="match status" value="1"/>
</dbReference>
<reference evidence="9" key="1">
    <citation type="journal article" date="2019" name="Int. J. Syst. Evol. Microbiol.">
        <title>The Global Catalogue of Microorganisms (GCM) 10K type strain sequencing project: providing services to taxonomists for standard genome sequencing and annotation.</title>
        <authorList>
            <consortium name="The Broad Institute Genomics Platform"/>
            <consortium name="The Broad Institute Genome Sequencing Center for Infectious Disease"/>
            <person name="Wu L."/>
            <person name="Ma J."/>
        </authorList>
    </citation>
    <scope>NUCLEOTIDE SEQUENCE [LARGE SCALE GENOMIC DNA]</scope>
    <source>
        <strain evidence="9">JCM 9371</strain>
    </source>
</reference>
<evidence type="ECO:0000256" key="4">
    <source>
        <dbReference type="ARBA" id="ARBA00023136"/>
    </source>
</evidence>
<keyword evidence="3 5" id="KW-1133">Transmembrane helix</keyword>
<dbReference type="RefSeq" id="WP_378325267.1">
    <property type="nucleotide sequence ID" value="NZ_JBHTGP010000018.1"/>
</dbReference>
<name>A0ABW2XYE8_9ACTN</name>
<feature type="transmembrane region" description="Helical" evidence="5">
    <location>
        <begin position="140"/>
        <end position="160"/>
    </location>
</feature>
<evidence type="ECO:0000313" key="9">
    <source>
        <dbReference type="Proteomes" id="UP001597063"/>
    </source>
</evidence>
<evidence type="ECO:0000256" key="2">
    <source>
        <dbReference type="ARBA" id="ARBA00022692"/>
    </source>
</evidence>
<accession>A0ABW2XYE8</accession>
<dbReference type="InterPro" id="IPR009908">
    <property type="entry name" value="Methylamine_util_MauE"/>
</dbReference>
<comment type="subcellular location">
    <subcellularLocation>
        <location evidence="1">Membrane</location>
        <topology evidence="1">Multi-pass membrane protein</topology>
    </subcellularLocation>
</comment>
<keyword evidence="9" id="KW-1185">Reference proteome</keyword>
<keyword evidence="4 5" id="KW-0472">Membrane</keyword>
<protein>
    <submittedName>
        <fullName evidence="8">MauE/DoxX family redox-associated membrane protein</fullName>
    </submittedName>
</protein>
<sequence length="171" mass="16614">MDYLHVGCACLVGLVLLVSAAAKARDMDGFAASVPRLLPFHAGAAAVRRLAVAVVALEAAVPVCLAVPWTRPLGFGAACALLAAFTTAIGRVVAAGGAPVACRCFGRASAPLGPRHLARNGLLLAAAALGLGTPGGTPEIAGAAVAAAAGAVAAILIVSFDDIVDLLAGSA</sequence>
<feature type="signal peptide" evidence="6">
    <location>
        <begin position="1"/>
        <end position="24"/>
    </location>
</feature>
<proteinExistence type="predicted"/>
<evidence type="ECO:0000256" key="6">
    <source>
        <dbReference type="SAM" id="SignalP"/>
    </source>
</evidence>
<organism evidence="8 9">
    <name type="scientific">Actinomadura fibrosa</name>
    <dbReference type="NCBI Taxonomy" id="111802"/>
    <lineage>
        <taxon>Bacteria</taxon>
        <taxon>Bacillati</taxon>
        <taxon>Actinomycetota</taxon>
        <taxon>Actinomycetes</taxon>
        <taxon>Streptosporangiales</taxon>
        <taxon>Thermomonosporaceae</taxon>
        <taxon>Actinomadura</taxon>
    </lineage>
</organism>
<evidence type="ECO:0000256" key="5">
    <source>
        <dbReference type="SAM" id="Phobius"/>
    </source>
</evidence>